<protein>
    <submittedName>
        <fullName evidence="1">Uncharacterized protein</fullName>
    </submittedName>
</protein>
<dbReference type="AlphaFoldDB" id="B8KV27"/>
<proteinExistence type="predicted"/>
<dbReference type="STRING" id="565045.NOR51B_575"/>
<keyword evidence="2" id="KW-1185">Reference proteome</keyword>
<dbReference type="Proteomes" id="UP000004699">
    <property type="component" value="Unassembled WGS sequence"/>
</dbReference>
<reference evidence="2" key="1">
    <citation type="journal article" date="2013" name="BMC Microbiol.">
        <title>Taxonomy and evolution of bacteriochlorophyll a-containing members of the OM60/NOR5 clade of marine gammaproteobacteria: description of Luminiphilus syltensis gen. nov., sp. nov., reclassification of Haliea rubra as Pseudohaliea rubra gen. nov., comb. nov., and emendation of Chromatocurvus halotolerans.</title>
        <authorList>
            <person name="Spring S."/>
            <person name="Riedel T."/>
            <person name="Sproer C."/>
            <person name="Yan S."/>
            <person name="Harder J."/>
            <person name="Fuchs B.M."/>
        </authorList>
    </citation>
    <scope>NUCLEOTIDE SEQUENCE [LARGE SCALE GENOMIC DNA]</scope>
    <source>
        <strain evidence="2">NOR51-B</strain>
    </source>
</reference>
<dbReference type="EMBL" id="DS999411">
    <property type="protein sequence ID" value="EED34637.1"/>
    <property type="molecule type" value="Genomic_DNA"/>
</dbReference>
<sequence>MVGRFALFSLSSVGLAVMLWFTVGAVFASFPVASGAIARKWRLFRTFAAIDPPPNRVQ</sequence>
<gene>
    <name evidence="1" type="ORF">NOR51B_575</name>
</gene>
<dbReference type="HOGENOM" id="CLU_2974081_0_0_6"/>
<evidence type="ECO:0000313" key="2">
    <source>
        <dbReference type="Proteomes" id="UP000004699"/>
    </source>
</evidence>
<evidence type="ECO:0000313" key="1">
    <source>
        <dbReference type="EMBL" id="EED34637.1"/>
    </source>
</evidence>
<organism evidence="1 2">
    <name type="scientific">Luminiphilus syltensis NOR5-1B</name>
    <dbReference type="NCBI Taxonomy" id="565045"/>
    <lineage>
        <taxon>Bacteria</taxon>
        <taxon>Pseudomonadati</taxon>
        <taxon>Pseudomonadota</taxon>
        <taxon>Gammaproteobacteria</taxon>
        <taxon>Cellvibrionales</taxon>
        <taxon>Halieaceae</taxon>
        <taxon>Luminiphilus</taxon>
    </lineage>
</organism>
<name>B8KV27_9GAMM</name>
<accession>B8KV27</accession>